<sequence>MVFYSDVKKAIIKEFKINIQKFTFKLDGTA</sequence>
<name>A0A3D9TKM9_BACMY</name>
<evidence type="ECO:0000313" key="2">
    <source>
        <dbReference type="Proteomes" id="UP000256530"/>
    </source>
</evidence>
<reference evidence="1 2" key="1">
    <citation type="submission" date="2018-08" db="EMBL/GenBank/DDBJ databases">
        <title>Freshwater and sediment microbial communities from various areas in North America, analyzing microbe dynamics in response to fracking.</title>
        <authorList>
            <person name="Lamendella R."/>
        </authorList>
    </citation>
    <scope>NUCLEOTIDE SEQUENCE [LARGE SCALE GENOMIC DNA]</scope>
    <source>
        <strain evidence="1 2">DB-1</strain>
    </source>
</reference>
<protein>
    <submittedName>
        <fullName evidence="1">Uncharacterized protein</fullName>
    </submittedName>
</protein>
<dbReference type="EMBL" id="QTTY01000045">
    <property type="protein sequence ID" value="REF17666.1"/>
    <property type="molecule type" value="Genomic_DNA"/>
</dbReference>
<accession>A0A3D9TKM9</accession>
<dbReference type="AlphaFoldDB" id="A0A3D9TKM9"/>
<organism evidence="1 2">
    <name type="scientific">Bacillus mycoides</name>
    <dbReference type="NCBI Taxonomy" id="1405"/>
    <lineage>
        <taxon>Bacteria</taxon>
        <taxon>Bacillati</taxon>
        <taxon>Bacillota</taxon>
        <taxon>Bacilli</taxon>
        <taxon>Bacillales</taxon>
        <taxon>Bacillaceae</taxon>
        <taxon>Bacillus</taxon>
        <taxon>Bacillus cereus group</taxon>
    </lineage>
</organism>
<evidence type="ECO:0000313" key="1">
    <source>
        <dbReference type="EMBL" id="REF17666.1"/>
    </source>
</evidence>
<proteinExistence type="predicted"/>
<gene>
    <name evidence="1" type="ORF">DET55_14517</name>
</gene>
<dbReference type="Proteomes" id="UP000256530">
    <property type="component" value="Unassembled WGS sequence"/>
</dbReference>
<comment type="caution">
    <text evidence="1">The sequence shown here is derived from an EMBL/GenBank/DDBJ whole genome shotgun (WGS) entry which is preliminary data.</text>
</comment>